<name>A0A0G0WR17_9BACT</name>
<gene>
    <name evidence="1" type="ORF">UU35_C0007G0071</name>
</gene>
<sequence>MAASADFDRFFEDSEFGIEEDFDRRDDEDPEYDEYSDWAFYPQQPNEKTLRRQQRNEDLILARAQDAVEYTDLVEKFDRIADKPRPLFIKRFAEHSTHGKHRFTAPWCRERKERDGRDYIVGHRNYRGPQWARENVRDVEDFRAEYEAWSCEVQLQETKRFLPSPSRIDQIEQWIGRDHVTEARTMWFGLSDGDWDNPWIFEEEEAYYLDSLPDWWVNATSNDACFYPPPTWWTEYRHLSTTKSTNDWWYIPEGEPRRDYLSPSDYWDWNHNQYYDDYYDEYYDEYYDDEYSANDEEDRRIRMTEIELYREERIEEELWDQWIKKAWPEYASIPKDIRTLELEDIYHEWNLWWYRTVQKVQIDDGWGEHEDELQKGMKVFDLTDVFDDRNRRLRRNRNRRLLTRVNTQVAA</sequence>
<organism evidence="1 2">
    <name type="scientific">Candidatus Uhrbacteria bacterium GW2011_GWC2_41_11</name>
    <dbReference type="NCBI Taxonomy" id="1618985"/>
    <lineage>
        <taxon>Bacteria</taxon>
        <taxon>Candidatus Uhriibacteriota</taxon>
    </lineage>
</organism>
<dbReference type="AlphaFoldDB" id="A0A0G0WR17"/>
<accession>A0A0G0WR17</accession>
<comment type="caution">
    <text evidence="1">The sequence shown here is derived from an EMBL/GenBank/DDBJ whole genome shotgun (WGS) entry which is preliminary data.</text>
</comment>
<reference evidence="1 2" key="1">
    <citation type="journal article" date="2015" name="Nature">
        <title>rRNA introns, odd ribosomes, and small enigmatic genomes across a large radiation of phyla.</title>
        <authorList>
            <person name="Brown C.T."/>
            <person name="Hug L.A."/>
            <person name="Thomas B.C."/>
            <person name="Sharon I."/>
            <person name="Castelle C.J."/>
            <person name="Singh A."/>
            <person name="Wilkins M.J."/>
            <person name="Williams K.H."/>
            <person name="Banfield J.F."/>
        </authorList>
    </citation>
    <scope>NUCLEOTIDE SEQUENCE [LARGE SCALE GENOMIC DNA]</scope>
</reference>
<dbReference type="EMBL" id="LCAH01000007">
    <property type="protein sequence ID" value="KKR86925.1"/>
    <property type="molecule type" value="Genomic_DNA"/>
</dbReference>
<evidence type="ECO:0000313" key="2">
    <source>
        <dbReference type="Proteomes" id="UP000034616"/>
    </source>
</evidence>
<dbReference type="Proteomes" id="UP000034616">
    <property type="component" value="Unassembled WGS sequence"/>
</dbReference>
<evidence type="ECO:0000313" key="1">
    <source>
        <dbReference type="EMBL" id="KKR86925.1"/>
    </source>
</evidence>
<proteinExistence type="predicted"/>
<protein>
    <submittedName>
        <fullName evidence="1">Uncharacterized protein</fullName>
    </submittedName>
</protein>